<dbReference type="AlphaFoldDB" id="A0A231GTV2"/>
<dbReference type="Pfam" id="PF21962">
    <property type="entry name" value="DUF6924"/>
    <property type="match status" value="1"/>
</dbReference>
<evidence type="ECO:0000313" key="3">
    <source>
        <dbReference type="Proteomes" id="UP000215506"/>
    </source>
</evidence>
<accession>A0A231GTV2</accession>
<evidence type="ECO:0000259" key="1">
    <source>
        <dbReference type="Pfam" id="PF21962"/>
    </source>
</evidence>
<evidence type="ECO:0000313" key="2">
    <source>
        <dbReference type="EMBL" id="OXR40057.1"/>
    </source>
</evidence>
<feature type="domain" description="DUF6924" evidence="1">
    <location>
        <begin position="14"/>
        <end position="139"/>
    </location>
</feature>
<dbReference type="RefSeq" id="WP_143860546.1">
    <property type="nucleotide sequence ID" value="NZ_JAAXOR010000001.1"/>
</dbReference>
<dbReference type="Proteomes" id="UP000215506">
    <property type="component" value="Unassembled WGS sequence"/>
</dbReference>
<keyword evidence="3" id="KW-1185">Reference proteome</keyword>
<proteinExistence type="predicted"/>
<dbReference type="EMBL" id="NGAF01000043">
    <property type="protein sequence ID" value="OXR40057.1"/>
    <property type="molecule type" value="Genomic_DNA"/>
</dbReference>
<dbReference type="InterPro" id="IPR053832">
    <property type="entry name" value="DUF6924"/>
</dbReference>
<gene>
    <name evidence="2" type="ORF">B7C42_07861</name>
</gene>
<protein>
    <recommendedName>
        <fullName evidence="1">DUF6924 domain-containing protein</fullName>
    </recommendedName>
</protein>
<organism evidence="2 3">
    <name type="scientific">Nocardia cerradoensis</name>
    <dbReference type="NCBI Taxonomy" id="85688"/>
    <lineage>
        <taxon>Bacteria</taxon>
        <taxon>Bacillati</taxon>
        <taxon>Actinomycetota</taxon>
        <taxon>Actinomycetes</taxon>
        <taxon>Mycobacteriales</taxon>
        <taxon>Nocardiaceae</taxon>
        <taxon>Nocardia</taxon>
    </lineage>
</organism>
<name>A0A231GTV2_9NOCA</name>
<sequence length="140" mass="14784">MSWPSLPAPPSTGDSLLVRTNFTDDSAWTTTHAAVLASYGEDTVTGLTLVDDKAFDALAPAELVQLAGDRTYAFLADTLALTAPEHPILAVDTRGGEDPPPVFRLAAAATAEVEVNLYLANLDFTDFADTLGGDDLYRGI</sequence>
<reference evidence="2 3" key="1">
    <citation type="submission" date="2017-07" db="EMBL/GenBank/DDBJ databases">
        <title>First draft Genome Sequence of Nocardia cerradoensis isolated from human infection.</title>
        <authorList>
            <person name="Carrasco G."/>
        </authorList>
    </citation>
    <scope>NUCLEOTIDE SEQUENCE [LARGE SCALE GENOMIC DNA]</scope>
    <source>
        <strain evidence="2 3">CNM20130759</strain>
    </source>
</reference>
<comment type="caution">
    <text evidence="2">The sequence shown here is derived from an EMBL/GenBank/DDBJ whole genome shotgun (WGS) entry which is preliminary data.</text>
</comment>